<dbReference type="CDD" id="cd00553">
    <property type="entry name" value="NAD_synthase"/>
    <property type="match status" value="1"/>
</dbReference>
<dbReference type="Gene3D" id="3.40.50.620">
    <property type="entry name" value="HUPs"/>
    <property type="match status" value="1"/>
</dbReference>
<dbReference type="Proteomes" id="UP000248918">
    <property type="component" value="Unassembled WGS sequence"/>
</dbReference>
<feature type="binding site" evidence="7">
    <location>
        <position position="376"/>
    </location>
    <ligand>
        <name>deamido-NAD(+)</name>
        <dbReference type="ChEBI" id="CHEBI:58437"/>
        <note>ligand shared between two neighboring subunits</note>
    </ligand>
</feature>
<feature type="binding site" evidence="7">
    <location>
        <position position="177"/>
    </location>
    <ligand>
        <name>L-glutamine</name>
        <dbReference type="ChEBI" id="CHEBI:58359"/>
    </ligand>
</feature>
<dbReference type="Pfam" id="PF02540">
    <property type="entry name" value="NAD_synthase"/>
    <property type="match status" value="1"/>
</dbReference>
<dbReference type="InterPro" id="IPR022310">
    <property type="entry name" value="NAD/GMP_synthase"/>
</dbReference>
<feature type="binding site" evidence="7">
    <location>
        <begin position="293"/>
        <end position="300"/>
    </location>
    <ligand>
        <name>ATP</name>
        <dbReference type="ChEBI" id="CHEBI:30616"/>
    </ligand>
</feature>
<accession>A0A329B535</accession>
<feature type="active site" description="For glutaminase activity" evidence="7">
    <location>
        <position position="115"/>
    </location>
</feature>
<dbReference type="GO" id="GO:0008795">
    <property type="term" value="F:NAD+ synthase activity"/>
    <property type="evidence" value="ECO:0007669"/>
    <property type="project" value="UniProtKB-UniRule"/>
</dbReference>
<gene>
    <name evidence="7" type="primary">nadE</name>
    <name evidence="11" type="ORF">BX591_1558</name>
</gene>
<comment type="function">
    <text evidence="7">Catalyzes the ATP-dependent amidation of deamido-NAD to form NAD. Uses L-glutamine as a nitrogen source.</text>
</comment>
<dbReference type="SUPFAM" id="SSF56317">
    <property type="entry name" value="Carbon-nitrogen hydrolase"/>
    <property type="match status" value="1"/>
</dbReference>
<evidence type="ECO:0000256" key="8">
    <source>
        <dbReference type="PIRNR" id="PIRNR006630"/>
    </source>
</evidence>
<feature type="domain" description="CN hydrolase" evidence="10">
    <location>
        <begin position="6"/>
        <end position="248"/>
    </location>
</feature>
<dbReference type="Pfam" id="PF00795">
    <property type="entry name" value="CN_hydrolase"/>
    <property type="match status" value="1"/>
</dbReference>
<dbReference type="InterPro" id="IPR014729">
    <property type="entry name" value="Rossmann-like_a/b/a_fold"/>
</dbReference>
<evidence type="ECO:0000313" key="11">
    <source>
        <dbReference type="EMBL" id="RAS15791.1"/>
    </source>
</evidence>
<dbReference type="EMBL" id="QLTK01000055">
    <property type="protein sequence ID" value="RAS15791.1"/>
    <property type="molecule type" value="Genomic_DNA"/>
</dbReference>
<dbReference type="GO" id="GO:0005524">
    <property type="term" value="F:ATP binding"/>
    <property type="evidence" value="ECO:0007669"/>
    <property type="project" value="UniProtKB-UniRule"/>
</dbReference>
<feature type="binding site" evidence="7">
    <location>
        <position position="183"/>
    </location>
    <ligand>
        <name>L-glutamine</name>
        <dbReference type="ChEBI" id="CHEBI:58359"/>
    </ligand>
</feature>
<dbReference type="InterPro" id="IPR036526">
    <property type="entry name" value="C-N_Hydrolase_sf"/>
</dbReference>
<evidence type="ECO:0000259" key="10">
    <source>
        <dbReference type="PROSITE" id="PS50263"/>
    </source>
</evidence>
<dbReference type="UniPathway" id="UPA00253">
    <property type="reaction ID" value="UER00334"/>
</dbReference>
<dbReference type="PROSITE" id="PS50263">
    <property type="entry name" value="CN_HYDROLASE"/>
    <property type="match status" value="1"/>
</dbReference>
<dbReference type="SUPFAM" id="SSF52402">
    <property type="entry name" value="Adenine nucleotide alpha hydrolases-like"/>
    <property type="match status" value="1"/>
</dbReference>
<dbReference type="PANTHER" id="PTHR23090">
    <property type="entry name" value="NH 3 /GLUTAMINE-DEPENDENT NAD + SYNTHETASE"/>
    <property type="match status" value="1"/>
</dbReference>
<comment type="caution">
    <text evidence="7">Lacks conserved residue(s) required for the propagation of feature annotation.</text>
</comment>
<dbReference type="NCBIfam" id="NF010588">
    <property type="entry name" value="PRK13981.1"/>
    <property type="match status" value="1"/>
</dbReference>
<keyword evidence="4 7" id="KW-0547">Nucleotide-binding</keyword>
<evidence type="ECO:0000313" key="12">
    <source>
        <dbReference type="Proteomes" id="UP000248918"/>
    </source>
</evidence>
<dbReference type="GO" id="GO:0005737">
    <property type="term" value="C:cytoplasm"/>
    <property type="evidence" value="ECO:0007669"/>
    <property type="project" value="InterPro"/>
</dbReference>
<comment type="similarity">
    <text evidence="2 7 8">In the C-terminal section; belongs to the NAD synthetase family.</text>
</comment>
<sequence length="560" mass="61160">MVSRSIAITCAQLNSCVGDIEGNGRLIRDAWIQADREGADLLIMPELMLSGYPAEDLAANRGFMLRIQREVCMLLETCGSLKPAVLLTTPWLLDGALVNAALVIEKGGIRSVIGKQVLPNYGVFDEKRVFSAPGIAAPIMIGEVKFGLLLCEDGWHAELAQAHCRSGAHMLISLNASPYSKLKRQNRLAACEARVRETGLPLLYLNSIGGQDELVFDGASFALNPDGEPAMSLPHWQTATATVNAVCADAGTWRWASSARCEPPDALEDLYSAMVLGLRDYVGKNRFPGVLLGLSGGIDSALVAAIATDALGPERVVAVMLPSRYTSEQSRIDAASVAERLGIKLSEIPIDPAHRTLSITLAQALTQPLSELTEQNLQARIRGIKLMALSNQSNYLLLSTGNKSEIAVGYSTLYGDMCGGFNPLKDLYKMDVYRVSAWRNSHRPPIGLGPPGQVVPDSVLQKAPTAELKPDQKDEDNLPPYALLDTILHGLIEEELTLDELQARDIDRQTLVRVWTLLERAEFKRRQAPPGVKLSERALSRDRRYPITNRFLPSIEYDDA</sequence>
<dbReference type="HAMAP" id="MF_02090">
    <property type="entry name" value="NadE_glutamine_dep"/>
    <property type="match status" value="1"/>
</dbReference>
<name>A0A329B535_9BURK</name>
<feature type="active site" description="Nucleophile; for glutaminase activity" evidence="7">
    <location>
        <position position="151"/>
    </location>
</feature>
<evidence type="ECO:0000256" key="3">
    <source>
        <dbReference type="ARBA" id="ARBA00022598"/>
    </source>
</evidence>
<keyword evidence="5 7" id="KW-0067">ATP-binding</keyword>
<dbReference type="PIRSF" id="PIRSF006630">
    <property type="entry name" value="NADS_GAT"/>
    <property type="match status" value="1"/>
</dbReference>
<feature type="active site" description="Proton acceptor; for glutaminase activity" evidence="7">
    <location>
        <position position="46"/>
    </location>
</feature>
<evidence type="ECO:0000256" key="1">
    <source>
        <dbReference type="ARBA" id="ARBA00005188"/>
    </source>
</evidence>
<evidence type="ECO:0000256" key="7">
    <source>
        <dbReference type="HAMAP-Rule" id="MF_02090"/>
    </source>
</evidence>
<dbReference type="InterPro" id="IPR014445">
    <property type="entry name" value="Gln-dep_NAD_synthase"/>
</dbReference>
<evidence type="ECO:0000256" key="5">
    <source>
        <dbReference type="ARBA" id="ARBA00022840"/>
    </source>
</evidence>
<dbReference type="Gene3D" id="3.60.110.10">
    <property type="entry name" value="Carbon-nitrogen hydrolase"/>
    <property type="match status" value="1"/>
</dbReference>
<feature type="binding site" evidence="7">
    <location>
        <position position="400"/>
    </location>
    <ligand>
        <name>ATP</name>
        <dbReference type="ChEBI" id="CHEBI:30616"/>
    </ligand>
</feature>
<comment type="caution">
    <text evidence="11">The sequence shown here is derived from an EMBL/GenBank/DDBJ whole genome shotgun (WGS) entry which is preliminary data.</text>
</comment>
<evidence type="ECO:0000256" key="2">
    <source>
        <dbReference type="ARBA" id="ARBA00007145"/>
    </source>
</evidence>
<protein>
    <recommendedName>
        <fullName evidence="7 8">Glutamine-dependent NAD(+) synthetase</fullName>
        <ecNumber evidence="7 8">6.3.5.1</ecNumber>
    </recommendedName>
    <alternativeName>
        <fullName evidence="7 8">NAD(+) synthase [glutamine-hydrolyzing]</fullName>
    </alternativeName>
</protein>
<dbReference type="GO" id="GO:0009435">
    <property type="term" value="P:NAD+ biosynthetic process"/>
    <property type="evidence" value="ECO:0007669"/>
    <property type="project" value="UniProtKB-UniRule"/>
</dbReference>
<feature type="binding site" evidence="7">
    <location>
        <position position="405"/>
    </location>
    <ligand>
        <name>deamido-NAD(+)</name>
        <dbReference type="ChEBI" id="CHEBI:58437"/>
        <note>ligand shared between two neighboring subunits</note>
    </ligand>
</feature>
<reference evidence="11 12" key="1">
    <citation type="submission" date="2018-06" db="EMBL/GenBank/DDBJ databases">
        <title>Genomic Encyclopedia of Type Strains, Phase III (KMG-III): the genomes of soil and plant-associated and newly described type strains.</title>
        <authorList>
            <person name="Whitman W."/>
        </authorList>
    </citation>
    <scope>NUCLEOTIDE SEQUENCE [LARGE SCALE GENOMIC DNA]</scope>
    <source>
        <strain evidence="11 12">LMG 23644</strain>
    </source>
</reference>
<dbReference type="NCBIfam" id="TIGR00552">
    <property type="entry name" value="nadE"/>
    <property type="match status" value="1"/>
</dbReference>
<proteinExistence type="inferred from homology"/>
<keyword evidence="3 7" id="KW-0436">Ligase</keyword>
<dbReference type="InterPro" id="IPR003010">
    <property type="entry name" value="C-N_Hydrolase"/>
</dbReference>
<dbReference type="EC" id="6.3.5.1" evidence="7 8"/>
<dbReference type="AlphaFoldDB" id="A0A329B535"/>
<dbReference type="CDD" id="cd07570">
    <property type="entry name" value="GAT_Gln-NAD-synth"/>
    <property type="match status" value="1"/>
</dbReference>
<dbReference type="GO" id="GO:0004359">
    <property type="term" value="F:glutaminase activity"/>
    <property type="evidence" value="ECO:0007669"/>
    <property type="project" value="InterPro"/>
</dbReference>
<dbReference type="FunFam" id="3.40.50.620:FF:000106">
    <property type="entry name" value="Glutamine-dependent NAD(+) synthetase"/>
    <property type="match status" value="1"/>
</dbReference>
<evidence type="ECO:0000256" key="9">
    <source>
        <dbReference type="RuleBase" id="RU003811"/>
    </source>
</evidence>
<organism evidence="11 12">
    <name type="scientific">Paraburkholderia bryophila</name>
    <dbReference type="NCBI Taxonomy" id="420952"/>
    <lineage>
        <taxon>Bacteria</taxon>
        <taxon>Pseudomonadati</taxon>
        <taxon>Pseudomonadota</taxon>
        <taxon>Betaproteobacteria</taxon>
        <taxon>Burkholderiales</taxon>
        <taxon>Burkholderiaceae</taxon>
        <taxon>Paraburkholderia</taxon>
    </lineage>
</organism>
<dbReference type="PANTHER" id="PTHR23090:SF9">
    <property type="entry name" value="GLUTAMINE-DEPENDENT NAD(+) SYNTHETASE"/>
    <property type="match status" value="1"/>
</dbReference>
<evidence type="ECO:0000256" key="4">
    <source>
        <dbReference type="ARBA" id="ARBA00022741"/>
    </source>
</evidence>
<comment type="catalytic activity">
    <reaction evidence="7 8">
        <text>deamido-NAD(+) + L-glutamine + ATP + H2O = L-glutamate + AMP + diphosphate + NAD(+) + H(+)</text>
        <dbReference type="Rhea" id="RHEA:24384"/>
        <dbReference type="ChEBI" id="CHEBI:15377"/>
        <dbReference type="ChEBI" id="CHEBI:15378"/>
        <dbReference type="ChEBI" id="CHEBI:29985"/>
        <dbReference type="ChEBI" id="CHEBI:30616"/>
        <dbReference type="ChEBI" id="CHEBI:33019"/>
        <dbReference type="ChEBI" id="CHEBI:57540"/>
        <dbReference type="ChEBI" id="CHEBI:58359"/>
        <dbReference type="ChEBI" id="CHEBI:58437"/>
        <dbReference type="ChEBI" id="CHEBI:456215"/>
        <dbReference type="EC" id="6.3.5.1"/>
    </reaction>
</comment>
<dbReference type="InterPro" id="IPR003694">
    <property type="entry name" value="NAD_synthase"/>
</dbReference>
<feature type="binding site" evidence="7">
    <location>
        <position position="121"/>
    </location>
    <ligand>
        <name>L-glutamine</name>
        <dbReference type="ChEBI" id="CHEBI:58359"/>
    </ligand>
</feature>
<keyword evidence="6 7" id="KW-0520">NAD</keyword>
<comment type="similarity">
    <text evidence="9">Belongs to the NAD synthetase family.</text>
</comment>
<feature type="binding site" evidence="7">
    <location>
        <position position="524"/>
    </location>
    <ligand>
        <name>deamido-NAD(+)</name>
        <dbReference type="ChEBI" id="CHEBI:58437"/>
        <note>ligand shared between two neighboring subunits</note>
    </ligand>
</feature>
<dbReference type="GO" id="GO:0003952">
    <property type="term" value="F:NAD+ synthase (glutamine-hydrolyzing) activity"/>
    <property type="evidence" value="ECO:0007669"/>
    <property type="project" value="UniProtKB-UniRule"/>
</dbReference>
<comment type="pathway">
    <text evidence="1 7 8">Cofactor biosynthesis; NAD(+) biosynthesis; NAD(+) from deamido-NAD(+) (L-Gln route): step 1/1.</text>
</comment>
<evidence type="ECO:0000256" key="6">
    <source>
        <dbReference type="ARBA" id="ARBA00023027"/>
    </source>
</evidence>